<dbReference type="Proteomes" id="UP000593567">
    <property type="component" value="Unassembled WGS sequence"/>
</dbReference>
<dbReference type="EMBL" id="VXIV02001764">
    <property type="protein sequence ID" value="KAF6030007.1"/>
    <property type="molecule type" value="Genomic_DNA"/>
</dbReference>
<keyword evidence="2" id="KW-1185">Reference proteome</keyword>
<gene>
    <name evidence="1" type="ORF">EB796_011686</name>
</gene>
<reference evidence="1" key="1">
    <citation type="submission" date="2020-06" db="EMBL/GenBank/DDBJ databases">
        <title>Draft genome of Bugula neritina, a colonial animal packing powerful symbionts and potential medicines.</title>
        <authorList>
            <person name="Rayko M."/>
        </authorList>
    </citation>
    <scope>NUCLEOTIDE SEQUENCE [LARGE SCALE GENOMIC DNA]</scope>
    <source>
        <strain evidence="1">Kwan_BN1</strain>
    </source>
</reference>
<sequence>MTSCMTYLTQSTVLCEALSERETDEMVKLLTQLKLRRQQNDATRIGISLSYLLYQPLMLLANSDISIHAAVRLL</sequence>
<name>A0A7J7JVL7_BUGNE</name>
<dbReference type="AlphaFoldDB" id="A0A7J7JVL7"/>
<proteinExistence type="predicted"/>
<evidence type="ECO:0000313" key="2">
    <source>
        <dbReference type="Proteomes" id="UP000593567"/>
    </source>
</evidence>
<organism evidence="1 2">
    <name type="scientific">Bugula neritina</name>
    <name type="common">Brown bryozoan</name>
    <name type="synonym">Sertularia neritina</name>
    <dbReference type="NCBI Taxonomy" id="10212"/>
    <lineage>
        <taxon>Eukaryota</taxon>
        <taxon>Metazoa</taxon>
        <taxon>Spiralia</taxon>
        <taxon>Lophotrochozoa</taxon>
        <taxon>Bryozoa</taxon>
        <taxon>Gymnolaemata</taxon>
        <taxon>Cheilostomatida</taxon>
        <taxon>Flustrina</taxon>
        <taxon>Buguloidea</taxon>
        <taxon>Bugulidae</taxon>
        <taxon>Bugula</taxon>
    </lineage>
</organism>
<comment type="caution">
    <text evidence="1">The sequence shown here is derived from an EMBL/GenBank/DDBJ whole genome shotgun (WGS) entry which is preliminary data.</text>
</comment>
<accession>A0A7J7JVL7</accession>
<evidence type="ECO:0000313" key="1">
    <source>
        <dbReference type="EMBL" id="KAF6030007.1"/>
    </source>
</evidence>
<protein>
    <submittedName>
        <fullName evidence="1">Uncharacterized protein</fullName>
    </submittedName>
</protein>